<name>A0AAW3TLW2_9SPHN</name>
<evidence type="ECO:0000313" key="2">
    <source>
        <dbReference type="Proteomes" id="UP000528945"/>
    </source>
</evidence>
<organism evidence="1 2">
    <name type="scientific">Sphingomonas aquatilis</name>
    <dbReference type="NCBI Taxonomy" id="93063"/>
    <lineage>
        <taxon>Bacteria</taxon>
        <taxon>Pseudomonadati</taxon>
        <taxon>Pseudomonadota</taxon>
        <taxon>Alphaproteobacteria</taxon>
        <taxon>Sphingomonadales</taxon>
        <taxon>Sphingomonadaceae</taxon>
        <taxon>Sphingomonas</taxon>
    </lineage>
</organism>
<proteinExistence type="predicted"/>
<dbReference type="AlphaFoldDB" id="A0AAW3TLW2"/>
<protein>
    <submittedName>
        <fullName evidence="1">Uncharacterized protein</fullName>
    </submittedName>
</protein>
<sequence>MSRAINVNLEVATVRQLSAKHNAAISVVESLISGGTRVVYNNSVDAQEMRAVFTKSIINGTVTRTKWVRNA</sequence>
<comment type="caution">
    <text evidence="1">The sequence shown here is derived from an EMBL/GenBank/DDBJ whole genome shotgun (WGS) entry which is preliminary data.</text>
</comment>
<accession>A0AAW3TLW2</accession>
<keyword evidence="2" id="KW-1185">Reference proteome</keyword>
<dbReference type="Proteomes" id="UP000528945">
    <property type="component" value="Unassembled WGS sequence"/>
</dbReference>
<evidence type="ECO:0000313" key="1">
    <source>
        <dbReference type="EMBL" id="MBB3874103.1"/>
    </source>
</evidence>
<dbReference type="EMBL" id="JACIDB010000001">
    <property type="protein sequence ID" value="MBB3874103.1"/>
    <property type="molecule type" value="Genomic_DNA"/>
</dbReference>
<dbReference type="RefSeq" id="WP_147036102.1">
    <property type="nucleotide sequence ID" value="NZ_JACIDB010000001.1"/>
</dbReference>
<reference evidence="1 2" key="1">
    <citation type="submission" date="2020-08" db="EMBL/GenBank/DDBJ databases">
        <title>Genomic Encyclopedia of Type Strains, Phase IV (KMG-IV): sequencing the most valuable type-strain genomes for metagenomic binning, comparative biology and taxonomic classification.</title>
        <authorList>
            <person name="Goeker M."/>
        </authorList>
    </citation>
    <scope>NUCLEOTIDE SEQUENCE [LARGE SCALE GENOMIC DNA]</scope>
    <source>
        <strain evidence="1 2">DSM 15581</strain>
    </source>
</reference>
<gene>
    <name evidence="1" type="ORF">GGR47_000319</name>
</gene>